<dbReference type="PANTHER" id="PTHR43764">
    <property type="entry name" value="MOLYBDENUM COFACTOR BIOSYNTHESIS"/>
    <property type="match status" value="1"/>
</dbReference>
<evidence type="ECO:0000313" key="5">
    <source>
        <dbReference type="EMBL" id="CAB4994326.1"/>
    </source>
</evidence>
<dbReference type="CDD" id="cd00886">
    <property type="entry name" value="MogA_MoaB"/>
    <property type="match status" value="1"/>
</dbReference>
<protein>
    <submittedName>
        <fullName evidence="4">Unannotated protein</fullName>
    </submittedName>
</protein>
<proteinExistence type="predicted"/>
<dbReference type="Gene3D" id="3.40.980.10">
    <property type="entry name" value="MoaB/Mog-like domain"/>
    <property type="match status" value="1"/>
</dbReference>
<dbReference type="EMBL" id="CAFAAL010000253">
    <property type="protein sequence ID" value="CAB4821511.1"/>
    <property type="molecule type" value="Genomic_DNA"/>
</dbReference>
<dbReference type="InterPro" id="IPR036425">
    <property type="entry name" value="MoaB/Mog-like_dom_sf"/>
</dbReference>
<dbReference type="Pfam" id="PF00994">
    <property type="entry name" value="MoCF_biosynth"/>
    <property type="match status" value="1"/>
</dbReference>
<gene>
    <name evidence="4" type="ORF">UFOPK3004_01856</name>
    <name evidence="5" type="ORF">UFOPK4043_00087</name>
    <name evidence="6" type="ORF">UFOPK4092_00182</name>
</gene>
<dbReference type="EMBL" id="CAFBPJ010000011">
    <property type="protein sequence ID" value="CAB5007164.1"/>
    <property type="molecule type" value="Genomic_DNA"/>
</dbReference>
<accession>A0A6J6ZIB7</accession>
<evidence type="ECO:0000313" key="4">
    <source>
        <dbReference type="EMBL" id="CAB4821511.1"/>
    </source>
</evidence>
<dbReference type="PANTHER" id="PTHR43764:SF1">
    <property type="entry name" value="MOLYBDOPTERIN MOLYBDOTRANSFERASE"/>
    <property type="match status" value="1"/>
</dbReference>
<name>A0A6J6ZIB7_9ZZZZ</name>
<dbReference type="SMART" id="SM00852">
    <property type="entry name" value="MoCF_biosynth"/>
    <property type="match status" value="1"/>
</dbReference>
<dbReference type="NCBIfam" id="TIGR00177">
    <property type="entry name" value="molyb_syn"/>
    <property type="match status" value="1"/>
</dbReference>
<sequence length="158" mass="15876">MSYRALVITVSTRTAAGIWTDTSGPILVAGLSALGIDVTGPIVVADGDPVGVALRSGIDSEFDLIMTTGGTGLSPTDHTPEQTRPLLDREIHGLPEAIRAQGIGGGVANAVLSRGLAGMAGKTLIINAPGSAGGARDAVEAVAPTLLHALDQMAGHQH</sequence>
<dbReference type="InterPro" id="IPR008284">
    <property type="entry name" value="MoCF_biosynth_CS"/>
</dbReference>
<keyword evidence="2" id="KW-0501">Molybdenum cofactor biosynthesis</keyword>
<comment type="pathway">
    <text evidence="1">Cofactor biosynthesis; molybdopterin biosynthesis.</text>
</comment>
<evidence type="ECO:0000256" key="2">
    <source>
        <dbReference type="ARBA" id="ARBA00023150"/>
    </source>
</evidence>
<dbReference type="AlphaFoldDB" id="A0A6J6ZIB7"/>
<dbReference type="PROSITE" id="PS01078">
    <property type="entry name" value="MOCF_BIOSYNTHESIS_1"/>
    <property type="match status" value="1"/>
</dbReference>
<organism evidence="4">
    <name type="scientific">freshwater metagenome</name>
    <dbReference type="NCBI Taxonomy" id="449393"/>
    <lineage>
        <taxon>unclassified sequences</taxon>
        <taxon>metagenomes</taxon>
        <taxon>ecological metagenomes</taxon>
    </lineage>
</organism>
<dbReference type="GO" id="GO:0006777">
    <property type="term" value="P:Mo-molybdopterin cofactor biosynthetic process"/>
    <property type="evidence" value="ECO:0007669"/>
    <property type="project" value="UniProtKB-KW"/>
</dbReference>
<evidence type="ECO:0000256" key="1">
    <source>
        <dbReference type="ARBA" id="ARBA00005046"/>
    </source>
</evidence>
<evidence type="ECO:0000259" key="3">
    <source>
        <dbReference type="SMART" id="SM00852"/>
    </source>
</evidence>
<reference evidence="4" key="1">
    <citation type="submission" date="2020-05" db="EMBL/GenBank/DDBJ databases">
        <authorList>
            <person name="Chiriac C."/>
            <person name="Salcher M."/>
            <person name="Ghai R."/>
            <person name="Kavagutti S V."/>
        </authorList>
    </citation>
    <scope>NUCLEOTIDE SEQUENCE</scope>
</reference>
<dbReference type="EMBL" id="CAFBPA010000006">
    <property type="protein sequence ID" value="CAB4994326.1"/>
    <property type="molecule type" value="Genomic_DNA"/>
</dbReference>
<evidence type="ECO:0000313" key="6">
    <source>
        <dbReference type="EMBL" id="CAB5007164.1"/>
    </source>
</evidence>
<dbReference type="InterPro" id="IPR051920">
    <property type="entry name" value="MPT_Adenylyltrnsfr/MoaC-Rel"/>
</dbReference>
<dbReference type="SUPFAM" id="SSF53218">
    <property type="entry name" value="Molybdenum cofactor biosynthesis proteins"/>
    <property type="match status" value="1"/>
</dbReference>
<feature type="domain" description="MoaB/Mog" evidence="3">
    <location>
        <begin position="6"/>
        <end position="149"/>
    </location>
</feature>
<dbReference type="InterPro" id="IPR001453">
    <property type="entry name" value="MoaB/Mog_dom"/>
</dbReference>